<dbReference type="CDD" id="cd16439">
    <property type="entry name" value="beta_Kdo_transferase_KpsC_2"/>
    <property type="match status" value="1"/>
</dbReference>
<accession>A0A3D9FBX4</accession>
<comment type="caution">
    <text evidence="1">The sequence shown here is derived from an EMBL/GenBank/DDBJ whole genome shotgun (WGS) entry which is preliminary data.</text>
</comment>
<dbReference type="GO" id="GO:0000271">
    <property type="term" value="P:polysaccharide biosynthetic process"/>
    <property type="evidence" value="ECO:0007669"/>
    <property type="project" value="InterPro"/>
</dbReference>
<proteinExistence type="predicted"/>
<evidence type="ECO:0000313" key="2">
    <source>
        <dbReference type="Proteomes" id="UP000256310"/>
    </source>
</evidence>
<dbReference type="AlphaFoldDB" id="A0A3D9FBX4"/>
<sequence length="688" mass="75365">MADTSSYHLAAQHLLVPGHGVAGIPHLDAFLPEVPQIERRRWPSANTDAVAGWGHKPTARRARAIAARKGLPYIALEDGFLRSIGLGEAGVPPLSMVVDDIGIYYDARSPSRIETLLEDGRWKTPELLARAEKAMQNIAEYGLSKTNAAPRLDHHALQAAKKRRVLVVDQTHGDESITGGLADTERFAKMLEVARRDEPDAEIIVRRHPAVAAGLKKGCIPEEALSGVTLLDSEARATDILAQVDAVYCVTSLMGFEALMLGKPVRCFGMPFYAGWGATRDEVRCKRRTAKRSIQEIFAAAYILYSRYVDPISGAPTTLEATIERLHDWRRVADSNTGHFAAIGFTPWKRAAVRNMLAGPRSSVRFHRSVRSAEKDARACDMGKILIWSGKEDAEKRAQLGRSSVPVWRMEDGFLRSRGLGSDFHLPASVVIDDRGMYFDRHSSSRLEMILESLSIPPELTERAARLRAELVAAGVSKYNVGGAANIDAPDGKRVIVVVGQVEDDRSIERGTADINTNLGLLKAVRADYPDAHIVYKPHPDVETGNRAGKIPVAECSAIADKIVDGANIDACIAACDSLATMTSLAGFEALMRGKTVLTYGGPFYAGWGLTEDRLTFDRRSRKLTLDALVAGTLIVYPRYIHPPTRLPCTPEEIAAWLSVDAPAPGHKRLRWLRALWASISGARPVRY</sequence>
<protein>
    <submittedName>
        <fullName evidence="1">Capsular polysaccharide export protein</fullName>
    </submittedName>
</protein>
<gene>
    <name evidence="1" type="ORF">DFR46_0220</name>
</gene>
<evidence type="ECO:0000313" key="1">
    <source>
        <dbReference type="EMBL" id="RED15233.1"/>
    </source>
</evidence>
<organism evidence="1 2">
    <name type="scientific">Parasphingopyxis lamellibrachiae</name>
    <dbReference type="NCBI Taxonomy" id="680125"/>
    <lineage>
        <taxon>Bacteria</taxon>
        <taxon>Pseudomonadati</taxon>
        <taxon>Pseudomonadota</taxon>
        <taxon>Alphaproteobacteria</taxon>
        <taxon>Sphingomonadales</taxon>
        <taxon>Sphingomonadaceae</taxon>
        <taxon>Parasphingopyxis</taxon>
    </lineage>
</organism>
<dbReference type="GO" id="GO:0015774">
    <property type="term" value="P:polysaccharide transport"/>
    <property type="evidence" value="ECO:0007669"/>
    <property type="project" value="InterPro"/>
</dbReference>
<dbReference type="OrthoDB" id="543755at2"/>
<dbReference type="Pfam" id="PF05159">
    <property type="entry name" value="Capsule_synth"/>
    <property type="match status" value="3"/>
</dbReference>
<keyword evidence="2" id="KW-1185">Reference proteome</keyword>
<dbReference type="InterPro" id="IPR007833">
    <property type="entry name" value="Capsule_polysaccharide_synth"/>
</dbReference>
<reference evidence="1 2" key="1">
    <citation type="submission" date="2018-07" db="EMBL/GenBank/DDBJ databases">
        <title>Genomic Encyclopedia of Type Strains, Phase IV (KMG-IV): sequencing the most valuable type-strain genomes for metagenomic binning, comparative biology and taxonomic classification.</title>
        <authorList>
            <person name="Goeker M."/>
        </authorList>
    </citation>
    <scope>NUCLEOTIDE SEQUENCE [LARGE SCALE GENOMIC DNA]</scope>
    <source>
        <strain evidence="1 2">DSM 26725</strain>
    </source>
</reference>
<dbReference type="EMBL" id="QRDP01000004">
    <property type="protein sequence ID" value="RED15233.1"/>
    <property type="molecule type" value="Genomic_DNA"/>
</dbReference>
<dbReference type="RefSeq" id="WP_116234781.1">
    <property type="nucleotide sequence ID" value="NZ_QRDP01000004.1"/>
</dbReference>
<dbReference type="CDD" id="cd16440">
    <property type="entry name" value="beta_Kdo_transferase_KpsC_1"/>
    <property type="match status" value="1"/>
</dbReference>
<name>A0A3D9FBX4_9SPHN</name>
<dbReference type="Proteomes" id="UP000256310">
    <property type="component" value="Unassembled WGS sequence"/>
</dbReference>